<dbReference type="EMBL" id="HBFX01034417">
    <property type="protein sequence ID" value="CAD8969735.1"/>
    <property type="molecule type" value="Transcribed_RNA"/>
</dbReference>
<proteinExistence type="predicted"/>
<gene>
    <name evidence="1" type="ORF">HAND00432_LOCUS20732</name>
    <name evidence="2" type="ORF">HAND00432_LOCUS20733</name>
</gene>
<name>A0A6U4YZG6_HEMAN</name>
<reference evidence="1" key="1">
    <citation type="submission" date="2021-01" db="EMBL/GenBank/DDBJ databases">
        <authorList>
            <person name="Corre E."/>
            <person name="Pelletier E."/>
            <person name="Niang G."/>
            <person name="Scheremetjew M."/>
            <person name="Finn R."/>
            <person name="Kale V."/>
            <person name="Holt S."/>
            <person name="Cochrane G."/>
            <person name="Meng A."/>
            <person name="Brown T."/>
            <person name="Cohen L."/>
        </authorList>
    </citation>
    <scope>NUCLEOTIDE SEQUENCE</scope>
    <source>
        <strain evidence="1">CCMP644</strain>
    </source>
</reference>
<accession>A0A6U4YZG6</accession>
<evidence type="ECO:0000313" key="1">
    <source>
        <dbReference type="EMBL" id="CAD8969734.1"/>
    </source>
</evidence>
<dbReference type="AlphaFoldDB" id="A0A6U4YZG6"/>
<protein>
    <submittedName>
        <fullName evidence="1">Uncharacterized protein</fullName>
    </submittedName>
</protein>
<sequence>MVSVLEGGFIGYLEHVAAHYHNSAAAAGWQDGPLQDFVSEFDPNKWVVSETLPTKLLHVSECDRQPPASAAAPGALGGAEDEYVSDELSFLVETTCTLSPPSGNSMPYIM</sequence>
<dbReference type="EMBL" id="HBFX01034416">
    <property type="protein sequence ID" value="CAD8969734.1"/>
    <property type="molecule type" value="Transcribed_RNA"/>
</dbReference>
<evidence type="ECO:0000313" key="2">
    <source>
        <dbReference type="EMBL" id="CAD8969735.1"/>
    </source>
</evidence>
<organism evidence="1">
    <name type="scientific">Hemiselmis andersenii</name>
    <name type="common">Cryptophyte alga</name>
    <dbReference type="NCBI Taxonomy" id="464988"/>
    <lineage>
        <taxon>Eukaryota</taxon>
        <taxon>Cryptophyceae</taxon>
        <taxon>Cryptomonadales</taxon>
        <taxon>Hemiselmidaceae</taxon>
        <taxon>Hemiselmis</taxon>
    </lineage>
</organism>